<reference evidence="2" key="3">
    <citation type="submission" date="2025-08" db="UniProtKB">
        <authorList>
            <consortium name="RefSeq"/>
        </authorList>
    </citation>
    <scope>IDENTIFICATION</scope>
    <source>
        <strain evidence="2">CBS 342.82</strain>
    </source>
</reference>
<dbReference type="AlphaFoldDB" id="A0A6J3MFS3"/>
<dbReference type="GeneID" id="54356810"/>
<name>A0A6J3MFS3_9PEZI</name>
<dbReference type="RefSeq" id="XP_033463856.1">
    <property type="nucleotide sequence ID" value="XM_033599011.1"/>
</dbReference>
<dbReference type="Proteomes" id="UP000504637">
    <property type="component" value="Unplaced"/>
</dbReference>
<sequence length="193" mass="21996">MVCEVANLGDPFAGRLAGWDGEVCFRWNGCLSKHRLLEILERARWCHWNGQADVCWEDFYQVGLTMVWIRGIFETRIAGMHFNLSGGATSRAEVIWHAGREAEQGAESLAIRVRSRRTRMGMISWLLGEVLTRCSTESIRDSVMLFWREYDHHGRAFELLEEGFSSSHDHATAVAQQDNMYIGRVSCCPIARG</sequence>
<evidence type="ECO:0000313" key="1">
    <source>
        <dbReference type="Proteomes" id="UP000504637"/>
    </source>
</evidence>
<evidence type="ECO:0000313" key="2">
    <source>
        <dbReference type="RefSeq" id="XP_033463856.1"/>
    </source>
</evidence>
<gene>
    <name evidence="2" type="ORF">K489DRAFT_126119</name>
</gene>
<protein>
    <submittedName>
        <fullName evidence="2">Uncharacterized protein</fullName>
    </submittedName>
</protein>
<reference evidence="2" key="1">
    <citation type="submission" date="2020-01" db="EMBL/GenBank/DDBJ databases">
        <authorList>
            <consortium name="DOE Joint Genome Institute"/>
            <person name="Haridas S."/>
            <person name="Albert R."/>
            <person name="Binder M."/>
            <person name="Bloem J."/>
            <person name="Labutti K."/>
            <person name="Salamov A."/>
            <person name="Andreopoulos B."/>
            <person name="Baker S.E."/>
            <person name="Barry K."/>
            <person name="Bills G."/>
            <person name="Bluhm B.H."/>
            <person name="Cannon C."/>
            <person name="Castanera R."/>
            <person name="Culley D.E."/>
            <person name="Daum C."/>
            <person name="Ezra D."/>
            <person name="Gonzalez J.B."/>
            <person name="Henrissat B."/>
            <person name="Kuo A."/>
            <person name="Liang C."/>
            <person name="Lipzen A."/>
            <person name="Lutzoni F."/>
            <person name="Magnuson J."/>
            <person name="Mondo S."/>
            <person name="Nolan M."/>
            <person name="Ohm R."/>
            <person name="Pangilinan J."/>
            <person name="Park H.-J."/>
            <person name="Ramirez L."/>
            <person name="Alfaro M."/>
            <person name="Sun H."/>
            <person name="Tritt A."/>
            <person name="Yoshinaga Y."/>
            <person name="Zwiers L.-H."/>
            <person name="Turgeon B.G."/>
            <person name="Goodwin S.B."/>
            <person name="Spatafora J.W."/>
            <person name="Crous P.W."/>
            <person name="Grigoriev I.V."/>
        </authorList>
    </citation>
    <scope>NUCLEOTIDE SEQUENCE</scope>
    <source>
        <strain evidence="2">CBS 342.82</strain>
    </source>
</reference>
<keyword evidence="1" id="KW-1185">Reference proteome</keyword>
<reference evidence="2" key="2">
    <citation type="submission" date="2020-04" db="EMBL/GenBank/DDBJ databases">
        <authorList>
            <consortium name="NCBI Genome Project"/>
        </authorList>
    </citation>
    <scope>NUCLEOTIDE SEQUENCE</scope>
    <source>
        <strain evidence="2">CBS 342.82</strain>
    </source>
</reference>
<accession>A0A6J3MFS3</accession>
<organism evidence="2">
    <name type="scientific">Dissoconium aciculare CBS 342.82</name>
    <dbReference type="NCBI Taxonomy" id="1314786"/>
    <lineage>
        <taxon>Eukaryota</taxon>
        <taxon>Fungi</taxon>
        <taxon>Dikarya</taxon>
        <taxon>Ascomycota</taxon>
        <taxon>Pezizomycotina</taxon>
        <taxon>Dothideomycetes</taxon>
        <taxon>Dothideomycetidae</taxon>
        <taxon>Mycosphaerellales</taxon>
        <taxon>Dissoconiaceae</taxon>
        <taxon>Dissoconium</taxon>
    </lineage>
</organism>
<proteinExistence type="predicted"/>